<proteinExistence type="predicted"/>
<reference evidence="2" key="1">
    <citation type="submission" date="2020-01" db="EMBL/GenBank/DDBJ databases">
        <title>Genome sequence of Kobresia littledalei, the first chromosome-level genome in the family Cyperaceae.</title>
        <authorList>
            <person name="Qu G."/>
        </authorList>
    </citation>
    <scope>NUCLEOTIDE SEQUENCE</scope>
    <source>
        <strain evidence="2">C.B.Clarke</strain>
        <tissue evidence="2">Leaf</tissue>
    </source>
</reference>
<gene>
    <name evidence="2" type="ORF">FCM35_KLT20686</name>
</gene>
<feature type="compositionally biased region" description="Polar residues" evidence="1">
    <location>
        <begin position="21"/>
        <end position="39"/>
    </location>
</feature>
<dbReference type="EMBL" id="SWLB01000009">
    <property type="protein sequence ID" value="KAF3334082.1"/>
    <property type="molecule type" value="Genomic_DNA"/>
</dbReference>
<dbReference type="AlphaFoldDB" id="A0A833R5A2"/>
<dbReference type="Proteomes" id="UP000623129">
    <property type="component" value="Unassembled WGS sequence"/>
</dbReference>
<organism evidence="2 3">
    <name type="scientific">Carex littledalei</name>
    <dbReference type="NCBI Taxonomy" id="544730"/>
    <lineage>
        <taxon>Eukaryota</taxon>
        <taxon>Viridiplantae</taxon>
        <taxon>Streptophyta</taxon>
        <taxon>Embryophyta</taxon>
        <taxon>Tracheophyta</taxon>
        <taxon>Spermatophyta</taxon>
        <taxon>Magnoliopsida</taxon>
        <taxon>Liliopsida</taxon>
        <taxon>Poales</taxon>
        <taxon>Cyperaceae</taxon>
        <taxon>Cyperoideae</taxon>
        <taxon>Cariceae</taxon>
        <taxon>Carex</taxon>
        <taxon>Carex subgen. Euthyceras</taxon>
    </lineage>
</organism>
<protein>
    <submittedName>
        <fullName evidence="2">Uncharacterized protein</fullName>
    </submittedName>
</protein>
<dbReference type="PANTHER" id="PTHR33738:SF8">
    <property type="entry name" value="OS05G0454500 PROTEIN"/>
    <property type="match status" value="1"/>
</dbReference>
<dbReference type="OrthoDB" id="1733797at2759"/>
<keyword evidence="3" id="KW-1185">Reference proteome</keyword>
<accession>A0A833R5A2</accession>
<evidence type="ECO:0000313" key="3">
    <source>
        <dbReference type="Proteomes" id="UP000623129"/>
    </source>
</evidence>
<feature type="compositionally biased region" description="Basic and acidic residues" evidence="1">
    <location>
        <begin position="44"/>
        <end position="54"/>
    </location>
</feature>
<comment type="caution">
    <text evidence="2">The sequence shown here is derived from an EMBL/GenBank/DDBJ whole genome shotgun (WGS) entry which is preliminary data.</text>
</comment>
<sequence>MESKKGGASFDDLFGRKEANKPSSGSSYFNSVFATSPNSVMGKEAIHGKQRGESHAGNGYAYNSDVRSQGSPTNKQTVYTKDGKSYTSNESAESPYFGSSVHYGGRDFYGGSPPKHAVETSKNYKDDNQDGSVATRGDWWQGSLYY</sequence>
<evidence type="ECO:0000313" key="2">
    <source>
        <dbReference type="EMBL" id="KAF3334082.1"/>
    </source>
</evidence>
<name>A0A833R5A2_9POAL</name>
<feature type="region of interest" description="Disordered" evidence="1">
    <location>
        <begin position="1"/>
        <end position="137"/>
    </location>
</feature>
<feature type="compositionally biased region" description="Basic and acidic residues" evidence="1">
    <location>
        <begin position="116"/>
        <end position="128"/>
    </location>
</feature>
<evidence type="ECO:0000256" key="1">
    <source>
        <dbReference type="SAM" id="MobiDB-lite"/>
    </source>
</evidence>
<dbReference type="PANTHER" id="PTHR33738">
    <property type="entry name" value="EMB|CAB82975.1"/>
    <property type="match status" value="1"/>
</dbReference>
<feature type="compositionally biased region" description="Polar residues" evidence="1">
    <location>
        <begin position="65"/>
        <end position="92"/>
    </location>
</feature>